<dbReference type="PIRSF" id="PIRSF000641">
    <property type="entry name" value="SRK"/>
    <property type="match status" value="1"/>
</dbReference>
<evidence type="ECO:0000256" key="5">
    <source>
        <dbReference type="ARBA" id="ARBA00022692"/>
    </source>
</evidence>
<feature type="chain" id="PRO_5040433549" description="Receptor-like serine/threonine-protein kinase" evidence="19">
    <location>
        <begin position="25"/>
        <end position="831"/>
    </location>
</feature>
<dbReference type="PROSITE" id="PS50011">
    <property type="entry name" value="PROTEIN_KINASE_DOM"/>
    <property type="match status" value="1"/>
</dbReference>
<reference evidence="23" key="1">
    <citation type="submission" date="2022-02" db="EMBL/GenBank/DDBJ databases">
        <authorList>
            <person name="Henning P.M."/>
            <person name="McCubbin A.G."/>
            <person name="Shore J.S."/>
        </authorList>
    </citation>
    <scope>NUCLEOTIDE SEQUENCE</scope>
    <source>
        <strain evidence="23">F60SS</strain>
        <tissue evidence="23">Leaves</tissue>
    </source>
</reference>
<dbReference type="Pfam" id="PF00954">
    <property type="entry name" value="S_locus_glycop"/>
    <property type="match status" value="1"/>
</dbReference>
<dbReference type="FunFam" id="1.10.510.10:FF:000060">
    <property type="entry name" value="G-type lectin S-receptor-like serine/threonine-protein kinase"/>
    <property type="match status" value="1"/>
</dbReference>
<dbReference type="InterPro" id="IPR001245">
    <property type="entry name" value="Ser-Thr/Tyr_kinase_cat_dom"/>
</dbReference>
<dbReference type="Gene3D" id="3.30.200.20">
    <property type="entry name" value="Phosphorylase Kinase, domain 1"/>
    <property type="match status" value="1"/>
</dbReference>
<keyword evidence="8 17" id="KW-0418">Kinase</keyword>
<evidence type="ECO:0000256" key="13">
    <source>
        <dbReference type="ARBA" id="ARBA00023170"/>
    </source>
</evidence>
<keyword evidence="9 17" id="KW-0067">ATP-binding</keyword>
<comment type="similarity">
    <text evidence="17">Belongs to the protein kinase superfamily. Ser/Thr protein kinase family.</text>
</comment>
<sequence length="831" mass="92386">MDYSILLALLICSSSLLNLPVATAIDSIDTTQSLKDGDNSTIVSADGTFALGFFSPGSSTNRYLGIWYSRIPVQTVVWVANRDAPLSNSSVVLRINSQGVLVLLQDQNNGRAVWSSSNPSTSARQPVAQLLDSGNLVVKDEGGNNPQDFLWQSFDHPTDTLLPEMKLGRDTVTGVDRYLTSWKTPDDPSPGNFTYRLNPAGFPDTIVREGSIERYRSGPWNGMRFSGTPQLKLNSIYTYGLVFNDKELYFRYQLINSTLLSRFVINQGGVVQNFIWVDRTRGWELYLALQTDNCDRYALCGAYGSCSIFNSPVCGCLNGFEPRNQNEWGMMDWSSGCVRKTRLDCSGDGFQKYSGMKLPETKDSWFDRNMSLEECKNMCMKNCSCTAYTNLDITNGGSGCLLWFSELIDLRQLTENGQDIYLRMAASELDNAGTVANTAKSNSKKQLGIVVGSVLSAAIVLIGLACVFYICRKKKKDTTKLMLMEPISNDDSKNEDLELPSFGFGVIAHATNHFSGGNKLGEGGFGPVYKGILKDGHEIAVKRLSKTSRQGLDEFKNEVKYIAKLQHRNLVKLLGCCIEADEMMLVYEFMPNKSLDFFLFDEARSKLLDWPKRFHIINGIARGLLYLHQDSRLRVIHRDLKASNVLLDYEMNPKISDFGLARSFGGNETEANTNNVVGTYGYISPEYAIDGLYSVKSDVYSFGVLLLEIVSGKRNRGFYHPEHRMNLLGHAWTLFNEGKAAEMTAESIVETCDLGQVLRCIHVGLLCVQRSPKDRPSMASVVLMLGSEGELPQPTQPGFYTINTVRADSPSPQQSKSHSANAYTITIVEAR</sequence>
<evidence type="ECO:0000256" key="4">
    <source>
        <dbReference type="ARBA" id="ARBA00022679"/>
    </source>
</evidence>
<evidence type="ECO:0000256" key="8">
    <source>
        <dbReference type="ARBA" id="ARBA00022777"/>
    </source>
</evidence>
<gene>
    <name evidence="23" type="ORF">Tsubulata_013981</name>
</gene>
<dbReference type="GO" id="GO:0048544">
    <property type="term" value="P:recognition of pollen"/>
    <property type="evidence" value="ECO:0007669"/>
    <property type="project" value="InterPro"/>
</dbReference>
<name>A0A9Q0F252_9ROSI</name>
<dbReference type="EMBL" id="JAKUCV010007502">
    <property type="protein sequence ID" value="KAJ4823212.1"/>
    <property type="molecule type" value="Genomic_DNA"/>
</dbReference>
<dbReference type="PROSITE" id="PS00108">
    <property type="entry name" value="PROTEIN_KINASE_ST"/>
    <property type="match status" value="1"/>
</dbReference>
<accession>A0A9Q0F252</accession>
<keyword evidence="13" id="KW-0675">Receptor</keyword>
<keyword evidence="7 17" id="KW-0547">Nucleotide-binding</keyword>
<evidence type="ECO:0000256" key="2">
    <source>
        <dbReference type="ARBA" id="ARBA00022527"/>
    </source>
</evidence>
<dbReference type="GO" id="GO:0005524">
    <property type="term" value="F:ATP binding"/>
    <property type="evidence" value="ECO:0007669"/>
    <property type="project" value="UniProtKB-KW"/>
</dbReference>
<evidence type="ECO:0000256" key="15">
    <source>
        <dbReference type="ARBA" id="ARBA00047899"/>
    </source>
</evidence>
<dbReference type="Pfam" id="PF07714">
    <property type="entry name" value="PK_Tyr_Ser-Thr"/>
    <property type="match status" value="1"/>
</dbReference>
<evidence type="ECO:0000256" key="11">
    <source>
        <dbReference type="ARBA" id="ARBA00023136"/>
    </source>
</evidence>
<dbReference type="Pfam" id="PF11883">
    <property type="entry name" value="DUF3403"/>
    <property type="match status" value="1"/>
</dbReference>
<evidence type="ECO:0000256" key="18">
    <source>
        <dbReference type="SAM" id="Phobius"/>
    </source>
</evidence>
<keyword evidence="3" id="KW-0597">Phosphoprotein</keyword>
<dbReference type="AlphaFoldDB" id="A0A9Q0F252"/>
<keyword evidence="12" id="KW-1015">Disulfide bond</keyword>
<dbReference type="CDD" id="cd14066">
    <property type="entry name" value="STKc_IRAK"/>
    <property type="match status" value="1"/>
</dbReference>
<evidence type="ECO:0000256" key="3">
    <source>
        <dbReference type="ARBA" id="ARBA00022553"/>
    </source>
</evidence>
<dbReference type="InterPro" id="IPR003609">
    <property type="entry name" value="Pan_app"/>
</dbReference>
<comment type="catalytic activity">
    <reaction evidence="15 17">
        <text>L-threonyl-[protein] + ATP = O-phospho-L-threonyl-[protein] + ADP + H(+)</text>
        <dbReference type="Rhea" id="RHEA:46608"/>
        <dbReference type="Rhea" id="RHEA-COMP:11060"/>
        <dbReference type="Rhea" id="RHEA-COMP:11605"/>
        <dbReference type="ChEBI" id="CHEBI:15378"/>
        <dbReference type="ChEBI" id="CHEBI:30013"/>
        <dbReference type="ChEBI" id="CHEBI:30616"/>
        <dbReference type="ChEBI" id="CHEBI:61977"/>
        <dbReference type="ChEBI" id="CHEBI:456216"/>
        <dbReference type="EC" id="2.7.11.1"/>
    </reaction>
</comment>
<dbReference type="FunFam" id="3.30.200.20:FF:000195">
    <property type="entry name" value="G-type lectin S-receptor-like serine/threonine-protein kinase"/>
    <property type="match status" value="1"/>
</dbReference>
<feature type="signal peptide" evidence="19">
    <location>
        <begin position="1"/>
        <end position="24"/>
    </location>
</feature>
<evidence type="ECO:0000256" key="19">
    <source>
        <dbReference type="SAM" id="SignalP"/>
    </source>
</evidence>
<evidence type="ECO:0000256" key="16">
    <source>
        <dbReference type="ARBA" id="ARBA00048679"/>
    </source>
</evidence>
<dbReference type="GO" id="GO:0004674">
    <property type="term" value="F:protein serine/threonine kinase activity"/>
    <property type="evidence" value="ECO:0007669"/>
    <property type="project" value="UniProtKB-KW"/>
</dbReference>
<keyword evidence="5 18" id="KW-0812">Transmembrane</keyword>
<dbReference type="InterPro" id="IPR000858">
    <property type="entry name" value="S_locus_glycoprot_dom"/>
</dbReference>
<dbReference type="PROSITE" id="PS50948">
    <property type="entry name" value="PAN"/>
    <property type="match status" value="1"/>
</dbReference>
<dbReference type="CDD" id="cd00028">
    <property type="entry name" value="B_lectin"/>
    <property type="match status" value="1"/>
</dbReference>
<dbReference type="Pfam" id="PF08276">
    <property type="entry name" value="PAN_2"/>
    <property type="match status" value="1"/>
</dbReference>
<reference evidence="23" key="2">
    <citation type="journal article" date="2023" name="Plants (Basel)">
        <title>Annotation of the Turnera subulata (Passifloraceae) Draft Genome Reveals the S-Locus Evolved after the Divergence of Turneroideae from Passifloroideae in a Stepwise Manner.</title>
        <authorList>
            <person name="Henning P.M."/>
            <person name="Roalson E.H."/>
            <person name="Mir W."/>
            <person name="McCubbin A.G."/>
            <person name="Shore J.S."/>
        </authorList>
    </citation>
    <scope>NUCLEOTIDE SEQUENCE</scope>
    <source>
        <strain evidence="23">F60SS</strain>
    </source>
</reference>
<keyword evidence="4 17" id="KW-0808">Transferase</keyword>
<dbReference type="InterPro" id="IPR001480">
    <property type="entry name" value="Bulb-type_lectin_dom"/>
</dbReference>
<dbReference type="Gene3D" id="1.10.510.10">
    <property type="entry name" value="Transferase(Phosphotransferase) domain 1"/>
    <property type="match status" value="1"/>
</dbReference>
<dbReference type="SMART" id="SM00473">
    <property type="entry name" value="PAN_AP"/>
    <property type="match status" value="1"/>
</dbReference>
<proteinExistence type="inferred from homology"/>
<evidence type="ECO:0000256" key="9">
    <source>
        <dbReference type="ARBA" id="ARBA00022840"/>
    </source>
</evidence>
<evidence type="ECO:0000256" key="14">
    <source>
        <dbReference type="ARBA" id="ARBA00023180"/>
    </source>
</evidence>
<dbReference type="SMART" id="SM00220">
    <property type="entry name" value="S_TKc"/>
    <property type="match status" value="1"/>
</dbReference>
<evidence type="ECO:0000259" key="22">
    <source>
        <dbReference type="PROSITE" id="PS50948"/>
    </source>
</evidence>
<keyword evidence="6 19" id="KW-0732">Signal</keyword>
<protein>
    <recommendedName>
        <fullName evidence="17">Receptor-like serine/threonine-protein kinase</fullName>
        <ecNumber evidence="17">2.7.11.1</ecNumber>
    </recommendedName>
</protein>
<comment type="catalytic activity">
    <reaction evidence="16 17">
        <text>L-seryl-[protein] + ATP = O-phospho-L-seryl-[protein] + ADP + H(+)</text>
        <dbReference type="Rhea" id="RHEA:17989"/>
        <dbReference type="Rhea" id="RHEA-COMP:9863"/>
        <dbReference type="Rhea" id="RHEA-COMP:11604"/>
        <dbReference type="ChEBI" id="CHEBI:15378"/>
        <dbReference type="ChEBI" id="CHEBI:29999"/>
        <dbReference type="ChEBI" id="CHEBI:30616"/>
        <dbReference type="ChEBI" id="CHEBI:83421"/>
        <dbReference type="ChEBI" id="CHEBI:456216"/>
        <dbReference type="EC" id="2.7.11.1"/>
    </reaction>
</comment>
<organism evidence="23 24">
    <name type="scientific">Turnera subulata</name>
    <dbReference type="NCBI Taxonomy" id="218843"/>
    <lineage>
        <taxon>Eukaryota</taxon>
        <taxon>Viridiplantae</taxon>
        <taxon>Streptophyta</taxon>
        <taxon>Embryophyta</taxon>
        <taxon>Tracheophyta</taxon>
        <taxon>Spermatophyta</taxon>
        <taxon>Magnoliopsida</taxon>
        <taxon>eudicotyledons</taxon>
        <taxon>Gunneridae</taxon>
        <taxon>Pentapetalae</taxon>
        <taxon>rosids</taxon>
        <taxon>fabids</taxon>
        <taxon>Malpighiales</taxon>
        <taxon>Passifloraceae</taxon>
        <taxon>Turnera</taxon>
    </lineage>
</organism>
<feature type="transmembrane region" description="Helical" evidence="18">
    <location>
        <begin position="447"/>
        <end position="471"/>
    </location>
</feature>
<evidence type="ECO:0000256" key="1">
    <source>
        <dbReference type="ARBA" id="ARBA00004479"/>
    </source>
</evidence>
<evidence type="ECO:0000256" key="17">
    <source>
        <dbReference type="PIRNR" id="PIRNR000641"/>
    </source>
</evidence>
<dbReference type="InterPro" id="IPR000719">
    <property type="entry name" value="Prot_kinase_dom"/>
</dbReference>
<dbReference type="InterPro" id="IPR036426">
    <property type="entry name" value="Bulb-type_lectin_dom_sf"/>
</dbReference>
<keyword evidence="2 17" id="KW-0723">Serine/threonine-protein kinase</keyword>
<evidence type="ECO:0000256" key="7">
    <source>
        <dbReference type="ARBA" id="ARBA00022741"/>
    </source>
</evidence>
<feature type="domain" description="Apple" evidence="22">
    <location>
        <begin position="345"/>
        <end position="426"/>
    </location>
</feature>
<dbReference type="SUPFAM" id="SSF56112">
    <property type="entry name" value="Protein kinase-like (PK-like)"/>
    <property type="match status" value="1"/>
</dbReference>
<dbReference type="FunFam" id="2.90.10.10:FF:000004">
    <property type="entry name" value="G-type lectin S-receptor-like serine/threonine-protein kinase"/>
    <property type="match status" value="1"/>
</dbReference>
<feature type="domain" description="Protein kinase" evidence="20">
    <location>
        <begin position="514"/>
        <end position="799"/>
    </location>
</feature>
<keyword evidence="11 18" id="KW-0472">Membrane</keyword>
<evidence type="ECO:0000259" key="21">
    <source>
        <dbReference type="PROSITE" id="PS50927"/>
    </source>
</evidence>
<evidence type="ECO:0000259" key="20">
    <source>
        <dbReference type="PROSITE" id="PS50011"/>
    </source>
</evidence>
<dbReference type="PANTHER" id="PTHR32444:SF183">
    <property type="entry name" value="APPLE DOMAIN-CONTAINING PROTEIN"/>
    <property type="match status" value="1"/>
</dbReference>
<dbReference type="EC" id="2.7.11.1" evidence="17"/>
<evidence type="ECO:0000256" key="12">
    <source>
        <dbReference type="ARBA" id="ARBA00023157"/>
    </source>
</evidence>
<dbReference type="OrthoDB" id="785331at2759"/>
<dbReference type="InterPro" id="IPR024171">
    <property type="entry name" value="SRK-like_kinase"/>
</dbReference>
<keyword evidence="14" id="KW-0325">Glycoprotein</keyword>
<dbReference type="InterPro" id="IPR008271">
    <property type="entry name" value="Ser/Thr_kinase_AS"/>
</dbReference>
<evidence type="ECO:0000313" key="24">
    <source>
        <dbReference type="Proteomes" id="UP001141552"/>
    </source>
</evidence>
<dbReference type="CDD" id="cd01098">
    <property type="entry name" value="PAN_AP_plant"/>
    <property type="match status" value="1"/>
</dbReference>
<dbReference type="FunFam" id="3.50.4.10:FF:000002">
    <property type="entry name" value="G-type lectin S-receptor-like serine/threonine-protein kinase"/>
    <property type="match status" value="1"/>
</dbReference>
<dbReference type="Gene3D" id="2.90.10.10">
    <property type="entry name" value="Bulb-type lectin domain"/>
    <property type="match status" value="1"/>
</dbReference>
<dbReference type="SUPFAM" id="SSF51110">
    <property type="entry name" value="alpha-D-mannose-specific plant lectins"/>
    <property type="match status" value="1"/>
</dbReference>
<evidence type="ECO:0000256" key="10">
    <source>
        <dbReference type="ARBA" id="ARBA00022989"/>
    </source>
</evidence>
<dbReference type="PROSITE" id="PS50927">
    <property type="entry name" value="BULB_LECTIN"/>
    <property type="match status" value="1"/>
</dbReference>
<keyword evidence="10 18" id="KW-1133">Transmembrane helix</keyword>
<feature type="domain" description="Bulb-type lectin" evidence="21">
    <location>
        <begin position="25"/>
        <end position="151"/>
    </location>
</feature>
<comment type="subcellular location">
    <subcellularLocation>
        <location evidence="1">Membrane</location>
        <topology evidence="1">Single-pass type I membrane protein</topology>
    </subcellularLocation>
</comment>
<dbReference type="InterPro" id="IPR021820">
    <property type="entry name" value="S-locus_recpt_kinase_C"/>
</dbReference>
<dbReference type="GO" id="GO:0016020">
    <property type="term" value="C:membrane"/>
    <property type="evidence" value="ECO:0007669"/>
    <property type="project" value="UniProtKB-SubCell"/>
</dbReference>
<keyword evidence="24" id="KW-1185">Reference proteome</keyword>
<dbReference type="InterPro" id="IPR011009">
    <property type="entry name" value="Kinase-like_dom_sf"/>
</dbReference>
<evidence type="ECO:0000313" key="23">
    <source>
        <dbReference type="EMBL" id="KAJ4823212.1"/>
    </source>
</evidence>
<comment type="caution">
    <text evidence="23">The sequence shown here is derived from an EMBL/GenBank/DDBJ whole genome shotgun (WGS) entry which is preliminary data.</text>
</comment>
<dbReference type="Proteomes" id="UP001141552">
    <property type="component" value="Unassembled WGS sequence"/>
</dbReference>
<dbReference type="SMART" id="SM00108">
    <property type="entry name" value="B_lectin"/>
    <property type="match status" value="1"/>
</dbReference>
<dbReference type="Gene3D" id="3.50.4.10">
    <property type="entry name" value="Hepatocyte Growth Factor"/>
    <property type="match status" value="1"/>
</dbReference>
<dbReference type="Pfam" id="PF01453">
    <property type="entry name" value="B_lectin"/>
    <property type="match status" value="1"/>
</dbReference>
<evidence type="ECO:0000256" key="6">
    <source>
        <dbReference type="ARBA" id="ARBA00022729"/>
    </source>
</evidence>
<dbReference type="PANTHER" id="PTHR32444">
    <property type="entry name" value="BULB-TYPE LECTIN DOMAIN-CONTAINING PROTEIN"/>
    <property type="match status" value="1"/>
</dbReference>